<dbReference type="InterPro" id="IPR029016">
    <property type="entry name" value="GAF-like_dom_sf"/>
</dbReference>
<dbReference type="InterPro" id="IPR035965">
    <property type="entry name" value="PAS-like_dom_sf"/>
</dbReference>
<dbReference type="InterPro" id="IPR036457">
    <property type="entry name" value="PPM-type-like_dom_sf"/>
</dbReference>
<dbReference type="InterPro" id="IPR000014">
    <property type="entry name" value="PAS"/>
</dbReference>
<dbReference type="FunFam" id="3.60.40.10:FF:000005">
    <property type="entry name" value="Serine/threonine protein phosphatase"/>
    <property type="match status" value="1"/>
</dbReference>
<keyword evidence="10" id="KW-0904">Protein phosphatase</keyword>
<keyword evidence="8" id="KW-0067">ATP-binding</keyword>
<dbReference type="SUPFAM" id="SSF81606">
    <property type="entry name" value="PP2C-like"/>
    <property type="match status" value="1"/>
</dbReference>
<dbReference type="SUPFAM" id="SSF55785">
    <property type="entry name" value="PYP-like sensor domain (PAS domain)"/>
    <property type="match status" value="1"/>
</dbReference>
<dbReference type="Pfam" id="PF07228">
    <property type="entry name" value="SpoIIE"/>
    <property type="match status" value="1"/>
</dbReference>
<organism evidence="17 18">
    <name type="scientific">Streptosporangium sandarakinum</name>
    <dbReference type="NCBI Taxonomy" id="1260955"/>
    <lineage>
        <taxon>Bacteria</taxon>
        <taxon>Bacillati</taxon>
        <taxon>Actinomycetota</taxon>
        <taxon>Actinomycetes</taxon>
        <taxon>Streptosporangiales</taxon>
        <taxon>Streptosporangiaceae</taxon>
        <taxon>Streptosporangium</taxon>
    </lineage>
</organism>
<dbReference type="EC" id="3.1.3.16" evidence="1"/>
<evidence type="ECO:0000256" key="7">
    <source>
        <dbReference type="ARBA" id="ARBA00022801"/>
    </source>
</evidence>
<keyword evidence="7" id="KW-0378">Hydrolase</keyword>
<evidence type="ECO:0000256" key="2">
    <source>
        <dbReference type="ARBA" id="ARBA00022553"/>
    </source>
</evidence>
<dbReference type="GO" id="GO:0004722">
    <property type="term" value="F:protein serine/threonine phosphatase activity"/>
    <property type="evidence" value="ECO:0007669"/>
    <property type="project" value="UniProtKB-EC"/>
</dbReference>
<feature type="domain" description="PAS" evidence="16">
    <location>
        <begin position="160"/>
        <end position="215"/>
    </location>
</feature>
<evidence type="ECO:0000256" key="6">
    <source>
        <dbReference type="ARBA" id="ARBA00022777"/>
    </source>
</evidence>
<keyword evidence="9" id="KW-0460">Magnesium</keyword>
<evidence type="ECO:0000256" key="12">
    <source>
        <dbReference type="ARBA" id="ARBA00047761"/>
    </source>
</evidence>
<evidence type="ECO:0000256" key="14">
    <source>
        <dbReference type="ARBA" id="ARBA00075117"/>
    </source>
</evidence>
<evidence type="ECO:0000256" key="3">
    <source>
        <dbReference type="ARBA" id="ARBA00022679"/>
    </source>
</evidence>
<keyword evidence="3" id="KW-0808">Transferase</keyword>
<comment type="function">
    <text evidence="13">Primarily acts as an independent SigF regulator that is sensitive to the osmosensory signal, mediating the cross talk of PknD with the SigF regulon. Possesses both phosphatase and kinase activities. The kinase domain functions as a classic anti-sigma factor-like kinase to phosphorylate the anti-anti-sigma factor domain at the canonical regulatory site, and the phosphatase domain antagonizes this activity.</text>
</comment>
<proteinExistence type="predicted"/>
<dbReference type="Pfam" id="PF08447">
    <property type="entry name" value="PAS_3"/>
    <property type="match status" value="1"/>
</dbReference>
<dbReference type="PANTHER" id="PTHR43156">
    <property type="entry name" value="STAGE II SPORULATION PROTEIN E-RELATED"/>
    <property type="match status" value="1"/>
</dbReference>
<dbReference type="EMBL" id="JACCCO010000001">
    <property type="protein sequence ID" value="NYF38343.1"/>
    <property type="molecule type" value="Genomic_DNA"/>
</dbReference>
<evidence type="ECO:0000256" key="1">
    <source>
        <dbReference type="ARBA" id="ARBA00013081"/>
    </source>
</evidence>
<dbReference type="InterPro" id="IPR052016">
    <property type="entry name" value="Bact_Sigma-Reg"/>
</dbReference>
<keyword evidence="18" id="KW-1185">Reference proteome</keyword>
<dbReference type="GO" id="GO:0046872">
    <property type="term" value="F:metal ion binding"/>
    <property type="evidence" value="ECO:0007669"/>
    <property type="project" value="UniProtKB-KW"/>
</dbReference>
<dbReference type="NCBIfam" id="TIGR00229">
    <property type="entry name" value="sensory_box"/>
    <property type="match status" value="1"/>
</dbReference>
<evidence type="ECO:0000256" key="11">
    <source>
        <dbReference type="ARBA" id="ARBA00023211"/>
    </source>
</evidence>
<dbReference type="RefSeq" id="WP_179818105.1">
    <property type="nucleotide sequence ID" value="NZ_JACCCO010000001.1"/>
</dbReference>
<dbReference type="Gene3D" id="3.30.450.40">
    <property type="match status" value="1"/>
</dbReference>
<evidence type="ECO:0000256" key="13">
    <source>
        <dbReference type="ARBA" id="ARBA00056274"/>
    </source>
</evidence>
<dbReference type="Gene3D" id="3.60.40.10">
    <property type="entry name" value="PPM-type phosphatase domain"/>
    <property type="match status" value="1"/>
</dbReference>
<dbReference type="GO" id="GO:0016301">
    <property type="term" value="F:kinase activity"/>
    <property type="evidence" value="ECO:0007669"/>
    <property type="project" value="UniProtKB-KW"/>
</dbReference>
<keyword evidence="2" id="KW-0597">Phosphoprotein</keyword>
<dbReference type="InterPro" id="IPR013656">
    <property type="entry name" value="PAS_4"/>
</dbReference>
<dbReference type="SMART" id="SM00331">
    <property type="entry name" value="PP2C_SIG"/>
    <property type="match status" value="1"/>
</dbReference>
<evidence type="ECO:0000259" key="16">
    <source>
        <dbReference type="PROSITE" id="PS50112"/>
    </source>
</evidence>
<dbReference type="PANTHER" id="PTHR43156:SF2">
    <property type="entry name" value="STAGE II SPORULATION PROTEIN E"/>
    <property type="match status" value="1"/>
</dbReference>
<keyword evidence="6" id="KW-0418">Kinase</keyword>
<dbReference type="SUPFAM" id="SSF55781">
    <property type="entry name" value="GAF domain-like"/>
    <property type="match status" value="1"/>
</dbReference>
<dbReference type="SMART" id="SM00091">
    <property type="entry name" value="PAS"/>
    <property type="match status" value="2"/>
</dbReference>
<dbReference type="CDD" id="cd00130">
    <property type="entry name" value="PAS"/>
    <property type="match status" value="1"/>
</dbReference>
<comment type="catalytic activity">
    <reaction evidence="12">
        <text>O-phospho-L-seryl-[protein] + H2O = L-seryl-[protein] + phosphate</text>
        <dbReference type="Rhea" id="RHEA:20629"/>
        <dbReference type="Rhea" id="RHEA-COMP:9863"/>
        <dbReference type="Rhea" id="RHEA-COMP:11604"/>
        <dbReference type="ChEBI" id="CHEBI:15377"/>
        <dbReference type="ChEBI" id="CHEBI:29999"/>
        <dbReference type="ChEBI" id="CHEBI:43474"/>
        <dbReference type="ChEBI" id="CHEBI:83421"/>
        <dbReference type="EC" id="3.1.3.16"/>
    </reaction>
</comment>
<accession>A0A852USW2</accession>
<evidence type="ECO:0000256" key="5">
    <source>
        <dbReference type="ARBA" id="ARBA00022741"/>
    </source>
</evidence>
<dbReference type="InterPro" id="IPR013655">
    <property type="entry name" value="PAS_fold_3"/>
</dbReference>
<evidence type="ECO:0000256" key="4">
    <source>
        <dbReference type="ARBA" id="ARBA00022723"/>
    </source>
</evidence>
<evidence type="ECO:0000313" key="18">
    <source>
        <dbReference type="Proteomes" id="UP000576393"/>
    </source>
</evidence>
<evidence type="ECO:0000256" key="15">
    <source>
        <dbReference type="ARBA" id="ARBA00081350"/>
    </source>
</evidence>
<keyword evidence="4" id="KW-0479">Metal-binding</keyword>
<keyword evidence="5" id="KW-0547">Nucleotide-binding</keyword>
<dbReference type="InterPro" id="IPR001932">
    <property type="entry name" value="PPM-type_phosphatase-like_dom"/>
</dbReference>
<dbReference type="InterPro" id="IPR001610">
    <property type="entry name" value="PAC"/>
</dbReference>
<sequence length="690" mass="75703">MKDARIDLCSGLALELFDPAPVGVAVSRGPDHRLVYTNAAFRAAFGDRPLNVPAHEAFADLAERDSYIAMLDRVILNGQQVNITEGRATMSFAGTGPQERFFNFSMSEIDLADGERGVLQVSVEVTEQIVASRWIDALSEERRRLLRRYRNLGRVGTQMLWVTGADGRVIEPSPGWQKVTGQSWEEFHGDGWLDVVHPDDRDETAESWAKAIGEVLPLWEHVHRIRLADGSYRHFSARAVPVHEDDRVVEWVGTCADIEQQWQQERYRELLGRASAATADITRLEEMLSALAHVIVPELADACGIYLLPESPDRPVGPPLVFRHVAGSVRPGLPGLPTGYEVTLGPESALVRAVRRRHVVRREFPRGAPPPDLRLAPGTSRWLVTAGATSVALVPVIVDGFVAALVTTATCGDRPAISEADVTLISQMLDHAHDALSGAMEFQRTQRVALALQRSLLAEPPFVPGLRIVARYRPSPAAAAVGGDWYDCFLLHDGTPVLTIGDVAGHDLPAAVTMGQIRTMLRGLAVDREEPPEEILRRLDKAMELLCEDQTATCVLARAERTETGRWRLNYSIAGHPPPLLVAPDGRGRFLDEPRSPLLGITKDLPRRGATEPLPPGSTLLLYTDGLVERRGEDLGIGLNRLRDHARSLAGEPLDVFCDELLARLVADGDDDIAMIALRTPLTAGERHPV</sequence>
<evidence type="ECO:0000313" key="17">
    <source>
        <dbReference type="EMBL" id="NYF38343.1"/>
    </source>
</evidence>
<reference evidence="17 18" key="1">
    <citation type="submission" date="2020-07" db="EMBL/GenBank/DDBJ databases">
        <title>Sequencing the genomes of 1000 actinobacteria strains.</title>
        <authorList>
            <person name="Klenk H.-P."/>
        </authorList>
    </citation>
    <scope>NUCLEOTIDE SEQUENCE [LARGE SCALE GENOMIC DNA]</scope>
    <source>
        <strain evidence="17 18">DSM 45763</strain>
    </source>
</reference>
<dbReference type="Proteomes" id="UP000576393">
    <property type="component" value="Unassembled WGS sequence"/>
</dbReference>
<name>A0A852USW2_9ACTN</name>
<keyword evidence="11" id="KW-0464">Manganese</keyword>
<protein>
    <recommendedName>
        <fullName evidence="1">protein-serine/threonine phosphatase</fullName>
        <ecNumber evidence="1">3.1.3.16</ecNumber>
    </recommendedName>
    <alternativeName>
        <fullName evidence="15">Protein-serine/threonine phosphatase</fullName>
    </alternativeName>
    <alternativeName>
        <fullName evidence="14">Serine/threonine-protein kinase</fullName>
    </alternativeName>
</protein>
<dbReference type="Gene3D" id="3.30.450.20">
    <property type="entry name" value="PAS domain"/>
    <property type="match status" value="2"/>
</dbReference>
<dbReference type="AlphaFoldDB" id="A0A852USW2"/>
<dbReference type="GO" id="GO:0005524">
    <property type="term" value="F:ATP binding"/>
    <property type="evidence" value="ECO:0007669"/>
    <property type="project" value="UniProtKB-KW"/>
</dbReference>
<dbReference type="SMART" id="SM00086">
    <property type="entry name" value="PAC"/>
    <property type="match status" value="1"/>
</dbReference>
<dbReference type="PROSITE" id="PS50112">
    <property type="entry name" value="PAS"/>
    <property type="match status" value="1"/>
</dbReference>
<evidence type="ECO:0000256" key="9">
    <source>
        <dbReference type="ARBA" id="ARBA00022842"/>
    </source>
</evidence>
<dbReference type="Pfam" id="PF08448">
    <property type="entry name" value="PAS_4"/>
    <property type="match status" value="1"/>
</dbReference>
<gene>
    <name evidence="17" type="ORF">HDA43_000502</name>
</gene>
<evidence type="ECO:0000256" key="10">
    <source>
        <dbReference type="ARBA" id="ARBA00022912"/>
    </source>
</evidence>
<evidence type="ECO:0000256" key="8">
    <source>
        <dbReference type="ARBA" id="ARBA00022840"/>
    </source>
</evidence>
<comment type="caution">
    <text evidence="17">The sequence shown here is derived from an EMBL/GenBank/DDBJ whole genome shotgun (WGS) entry which is preliminary data.</text>
</comment>